<organism evidence="1 2">
    <name type="scientific">Pseudoduganella umbonata</name>
    <dbReference type="NCBI Taxonomy" id="864828"/>
    <lineage>
        <taxon>Bacteria</taxon>
        <taxon>Pseudomonadati</taxon>
        <taxon>Pseudomonadota</taxon>
        <taxon>Betaproteobacteria</taxon>
        <taxon>Burkholderiales</taxon>
        <taxon>Oxalobacteraceae</taxon>
        <taxon>Telluria group</taxon>
        <taxon>Pseudoduganella</taxon>
    </lineage>
</organism>
<evidence type="ECO:0000313" key="2">
    <source>
        <dbReference type="Proteomes" id="UP000584325"/>
    </source>
</evidence>
<proteinExistence type="predicted"/>
<name>A0A7W5E7W3_9BURK</name>
<comment type="caution">
    <text evidence="1">The sequence shown here is derived from an EMBL/GenBank/DDBJ whole genome shotgun (WGS) entry which is preliminary data.</text>
</comment>
<accession>A0A7W5E7W3</accession>
<reference evidence="1 2" key="1">
    <citation type="submission" date="2020-08" db="EMBL/GenBank/DDBJ databases">
        <title>Genomic Encyclopedia of Type Strains, Phase III (KMG-III): the genomes of soil and plant-associated and newly described type strains.</title>
        <authorList>
            <person name="Whitman W."/>
        </authorList>
    </citation>
    <scope>NUCLEOTIDE SEQUENCE [LARGE SCALE GENOMIC DNA]</scope>
    <source>
        <strain evidence="1 2">CECT 7753</strain>
    </source>
</reference>
<evidence type="ECO:0000313" key="1">
    <source>
        <dbReference type="EMBL" id="MBB3219817.1"/>
    </source>
</evidence>
<protein>
    <submittedName>
        <fullName evidence="1">Uncharacterized protein</fullName>
    </submittedName>
</protein>
<dbReference type="AlphaFoldDB" id="A0A7W5E7W3"/>
<gene>
    <name evidence="1" type="ORF">FHS02_000604</name>
</gene>
<dbReference type="Proteomes" id="UP000584325">
    <property type="component" value="Unassembled WGS sequence"/>
</dbReference>
<dbReference type="EMBL" id="JACHXS010000001">
    <property type="protein sequence ID" value="MBB3219817.1"/>
    <property type="molecule type" value="Genomic_DNA"/>
</dbReference>
<dbReference type="RefSeq" id="WP_175424713.1">
    <property type="nucleotide sequence ID" value="NZ_CP040017.1"/>
</dbReference>
<sequence>MPFLDDNDIILTPRQYELAVKEILDGSGLGLEQYTSGHLNANKAPDETYISM</sequence>